<dbReference type="PANTHER" id="PTHR10000:SF8">
    <property type="entry name" value="HAD SUPERFAMILY HYDROLASE-LIKE, TYPE 3"/>
    <property type="match status" value="1"/>
</dbReference>
<dbReference type="AlphaFoldDB" id="A0A844FPA8"/>
<comment type="caution">
    <text evidence="1">The sequence shown here is derived from an EMBL/GenBank/DDBJ whole genome shotgun (WGS) entry which is preliminary data.</text>
</comment>
<dbReference type="PANTHER" id="PTHR10000">
    <property type="entry name" value="PHOSPHOSERINE PHOSPHATASE"/>
    <property type="match status" value="1"/>
</dbReference>
<dbReference type="SFLD" id="SFLDG01144">
    <property type="entry name" value="C2.B.4:_PGP_Like"/>
    <property type="match status" value="1"/>
</dbReference>
<dbReference type="Pfam" id="PF08282">
    <property type="entry name" value="Hydrolase_3"/>
    <property type="match status" value="1"/>
</dbReference>
<evidence type="ECO:0000313" key="2">
    <source>
        <dbReference type="Proteomes" id="UP000452141"/>
    </source>
</evidence>
<accession>A0A844FPA8</accession>
<dbReference type="GO" id="GO:0000287">
    <property type="term" value="F:magnesium ion binding"/>
    <property type="evidence" value="ECO:0007669"/>
    <property type="project" value="TreeGrafter"/>
</dbReference>
<dbReference type="SFLD" id="SFLDG01140">
    <property type="entry name" value="C2.B:_Phosphomannomutase_and_P"/>
    <property type="match status" value="1"/>
</dbReference>
<evidence type="ECO:0000313" key="1">
    <source>
        <dbReference type="EMBL" id="MST80451.1"/>
    </source>
</evidence>
<dbReference type="CDD" id="cd07516">
    <property type="entry name" value="HAD_Pase"/>
    <property type="match status" value="1"/>
</dbReference>
<protein>
    <submittedName>
        <fullName evidence="1">HAD family phosphatase</fullName>
    </submittedName>
</protein>
<dbReference type="NCBIfam" id="TIGR00099">
    <property type="entry name" value="Cof-subfamily"/>
    <property type="match status" value="1"/>
</dbReference>
<dbReference type="Gene3D" id="3.40.50.1000">
    <property type="entry name" value="HAD superfamily/HAD-like"/>
    <property type="match status" value="1"/>
</dbReference>
<dbReference type="NCBIfam" id="TIGR01484">
    <property type="entry name" value="HAD-SF-IIB"/>
    <property type="match status" value="1"/>
</dbReference>
<dbReference type="Gene3D" id="3.30.1240.10">
    <property type="match status" value="1"/>
</dbReference>
<dbReference type="GO" id="GO:0016791">
    <property type="term" value="F:phosphatase activity"/>
    <property type="evidence" value="ECO:0007669"/>
    <property type="project" value="TreeGrafter"/>
</dbReference>
<name>A0A844FPA8_9LACO</name>
<dbReference type="SUPFAM" id="SSF56784">
    <property type="entry name" value="HAD-like"/>
    <property type="match status" value="1"/>
</dbReference>
<reference evidence="1 2" key="1">
    <citation type="submission" date="2019-08" db="EMBL/GenBank/DDBJ databases">
        <title>In-depth cultivation of the pig gut microbiome towards novel bacterial diversity and tailored functional studies.</title>
        <authorList>
            <person name="Wylensek D."/>
            <person name="Hitch T.C.A."/>
            <person name="Clavel T."/>
        </authorList>
    </citation>
    <scope>NUCLEOTIDE SEQUENCE [LARGE SCALE GENOMIC DNA]</scope>
    <source>
        <strain evidence="1 2">WCA-470BD-2E</strain>
    </source>
</reference>
<dbReference type="GO" id="GO:0005829">
    <property type="term" value="C:cytosol"/>
    <property type="evidence" value="ECO:0007669"/>
    <property type="project" value="TreeGrafter"/>
</dbReference>
<organism evidence="1 2">
    <name type="scientific">Lactobacillus equicursoris</name>
    <dbReference type="NCBI Taxonomy" id="420645"/>
    <lineage>
        <taxon>Bacteria</taxon>
        <taxon>Bacillati</taxon>
        <taxon>Bacillota</taxon>
        <taxon>Bacilli</taxon>
        <taxon>Lactobacillales</taxon>
        <taxon>Lactobacillaceae</taxon>
        <taxon>Lactobacillus</taxon>
    </lineage>
</organism>
<dbReference type="InterPro" id="IPR023214">
    <property type="entry name" value="HAD_sf"/>
</dbReference>
<proteinExistence type="predicted"/>
<dbReference type="EMBL" id="VUMW01000030">
    <property type="protein sequence ID" value="MST80451.1"/>
    <property type="molecule type" value="Genomic_DNA"/>
</dbReference>
<gene>
    <name evidence="1" type="ORF">FYJ61_08370</name>
</gene>
<dbReference type="RefSeq" id="WP_154487303.1">
    <property type="nucleotide sequence ID" value="NZ_VUMW01000030.1"/>
</dbReference>
<dbReference type="InterPro" id="IPR006379">
    <property type="entry name" value="HAD-SF_hydro_IIB"/>
</dbReference>
<dbReference type="InterPro" id="IPR036412">
    <property type="entry name" value="HAD-like_sf"/>
</dbReference>
<dbReference type="Proteomes" id="UP000452141">
    <property type="component" value="Unassembled WGS sequence"/>
</dbReference>
<dbReference type="SFLD" id="SFLDS00003">
    <property type="entry name" value="Haloacid_Dehalogenase"/>
    <property type="match status" value="1"/>
</dbReference>
<dbReference type="InterPro" id="IPR000150">
    <property type="entry name" value="Cof"/>
</dbReference>
<sequence length="270" mass="30524">MSIKMLAIDLDGTLLSSAKTILPATQRALEEAKAGGIKVVLASGRPLSGIKEYADQLGLKGRDEYAILFNGAIVQNLDQEVLISHELDMQDFNTFVHMQRLSHVNLTFETPERFYSMDKKLSIRMQVDGAETKNQLWLQDREDFKKDFKFAKAVYTCDDPEQMDRFWNRLPDWFFQSYAMVRSWPDVAEAGSLGASKGLAISELASRLGFKNSEVMIFGDQGNDRSMFEIADFQRVAMGNAIDEIKELADYVTETNDRDGIAKALHKLVM</sequence>